<dbReference type="EMBL" id="NMUH01017239">
    <property type="protein sequence ID" value="MQM23652.1"/>
    <property type="molecule type" value="Genomic_DNA"/>
</dbReference>
<organism evidence="1 2">
    <name type="scientific">Colocasia esculenta</name>
    <name type="common">Wild taro</name>
    <name type="synonym">Arum esculentum</name>
    <dbReference type="NCBI Taxonomy" id="4460"/>
    <lineage>
        <taxon>Eukaryota</taxon>
        <taxon>Viridiplantae</taxon>
        <taxon>Streptophyta</taxon>
        <taxon>Embryophyta</taxon>
        <taxon>Tracheophyta</taxon>
        <taxon>Spermatophyta</taxon>
        <taxon>Magnoliopsida</taxon>
        <taxon>Liliopsida</taxon>
        <taxon>Araceae</taxon>
        <taxon>Aroideae</taxon>
        <taxon>Colocasieae</taxon>
        <taxon>Colocasia</taxon>
    </lineage>
</organism>
<proteinExistence type="predicted"/>
<feature type="non-terminal residue" evidence="1">
    <location>
        <position position="1"/>
    </location>
</feature>
<reference evidence="1" key="1">
    <citation type="submission" date="2017-07" db="EMBL/GenBank/DDBJ databases">
        <title>Taro Niue Genome Assembly and Annotation.</title>
        <authorList>
            <person name="Atibalentja N."/>
            <person name="Keating K."/>
            <person name="Fields C.J."/>
        </authorList>
    </citation>
    <scope>NUCLEOTIDE SEQUENCE</scope>
    <source>
        <strain evidence="1">Niue_2</strain>
        <tissue evidence="1">Leaf</tissue>
    </source>
</reference>
<name>A0A843XX99_COLES</name>
<sequence length="224" mass="23891">VCGFPARFVCALQVGCSCCCVTRVASVVARRVRAVVARLALDSLAVVFPVWRACAGKCSVCHVASLVERCDTCLWLLSAWSWLVVSSGEVLPEFFSVGSGRKPFVVVLNDALVVLVEVLPGPACVASAVLLAVVFSLMVRVVWVVHSGEGSSQDRPLSLLVEALPRNALCSFRATVVLPLWFEVCRLVGLRSGEVLPGQLLALLVEVLPKATSCCFGCRCSLSL</sequence>
<gene>
    <name evidence="1" type="ORF">Taro_056719</name>
</gene>
<comment type="caution">
    <text evidence="1">The sequence shown here is derived from an EMBL/GenBank/DDBJ whole genome shotgun (WGS) entry which is preliminary data.</text>
</comment>
<dbReference type="Proteomes" id="UP000652761">
    <property type="component" value="Unassembled WGS sequence"/>
</dbReference>
<accession>A0A843XX99</accession>
<evidence type="ECO:0000313" key="1">
    <source>
        <dbReference type="EMBL" id="MQM23652.1"/>
    </source>
</evidence>
<protein>
    <submittedName>
        <fullName evidence="1">Uncharacterized protein</fullName>
    </submittedName>
</protein>
<dbReference type="AlphaFoldDB" id="A0A843XX99"/>
<keyword evidence="2" id="KW-1185">Reference proteome</keyword>
<evidence type="ECO:0000313" key="2">
    <source>
        <dbReference type="Proteomes" id="UP000652761"/>
    </source>
</evidence>